<proteinExistence type="predicted"/>
<organism evidence="3 4">
    <name type="scientific">Aquisphaera giovannonii</name>
    <dbReference type="NCBI Taxonomy" id="406548"/>
    <lineage>
        <taxon>Bacteria</taxon>
        <taxon>Pseudomonadati</taxon>
        <taxon>Planctomycetota</taxon>
        <taxon>Planctomycetia</taxon>
        <taxon>Isosphaerales</taxon>
        <taxon>Isosphaeraceae</taxon>
        <taxon>Aquisphaera</taxon>
    </lineage>
</organism>
<dbReference type="InterPro" id="IPR011006">
    <property type="entry name" value="CheY-like_superfamily"/>
</dbReference>
<protein>
    <submittedName>
        <fullName evidence="3">Chemotaxis protein CheY</fullName>
    </submittedName>
</protein>
<dbReference type="Proteomes" id="UP000324233">
    <property type="component" value="Chromosome"/>
</dbReference>
<keyword evidence="4" id="KW-1185">Reference proteome</keyword>
<reference evidence="3 4" key="1">
    <citation type="submission" date="2019-08" db="EMBL/GenBank/DDBJ databases">
        <title>Deep-cultivation of Planctomycetes and their phenomic and genomic characterization uncovers novel biology.</title>
        <authorList>
            <person name="Wiegand S."/>
            <person name="Jogler M."/>
            <person name="Boedeker C."/>
            <person name="Pinto D."/>
            <person name="Vollmers J."/>
            <person name="Rivas-Marin E."/>
            <person name="Kohn T."/>
            <person name="Peeters S.H."/>
            <person name="Heuer A."/>
            <person name="Rast P."/>
            <person name="Oberbeckmann S."/>
            <person name="Bunk B."/>
            <person name="Jeske O."/>
            <person name="Meyerdierks A."/>
            <person name="Storesund J.E."/>
            <person name="Kallscheuer N."/>
            <person name="Luecker S."/>
            <person name="Lage O.M."/>
            <person name="Pohl T."/>
            <person name="Merkel B.J."/>
            <person name="Hornburger P."/>
            <person name="Mueller R.-W."/>
            <person name="Bruemmer F."/>
            <person name="Labrenz M."/>
            <person name="Spormann A.M."/>
            <person name="Op den Camp H."/>
            <person name="Overmann J."/>
            <person name="Amann R."/>
            <person name="Jetten M.S.M."/>
            <person name="Mascher T."/>
            <person name="Medema M.H."/>
            <person name="Devos D.P."/>
            <person name="Kaster A.-K."/>
            <person name="Ovreas L."/>
            <person name="Rohde M."/>
            <person name="Galperin M.Y."/>
            <person name="Jogler C."/>
        </authorList>
    </citation>
    <scope>NUCLEOTIDE SEQUENCE [LARGE SCALE GENOMIC DNA]</scope>
    <source>
        <strain evidence="3 4">OJF2</strain>
    </source>
</reference>
<evidence type="ECO:0000256" key="1">
    <source>
        <dbReference type="PROSITE-ProRule" id="PRU00169"/>
    </source>
</evidence>
<dbReference type="PANTHER" id="PTHR43228:SF1">
    <property type="entry name" value="TWO-COMPONENT RESPONSE REGULATOR ARR22"/>
    <property type="match status" value="1"/>
</dbReference>
<dbReference type="Gene3D" id="3.40.50.2300">
    <property type="match status" value="1"/>
</dbReference>
<dbReference type="SUPFAM" id="SSF52172">
    <property type="entry name" value="CheY-like"/>
    <property type="match status" value="1"/>
</dbReference>
<dbReference type="SMART" id="SM00448">
    <property type="entry name" value="REC"/>
    <property type="match status" value="1"/>
</dbReference>
<dbReference type="GO" id="GO:0000160">
    <property type="term" value="P:phosphorelay signal transduction system"/>
    <property type="evidence" value="ECO:0007669"/>
    <property type="project" value="InterPro"/>
</dbReference>
<evidence type="ECO:0000313" key="3">
    <source>
        <dbReference type="EMBL" id="QEH31676.1"/>
    </source>
</evidence>
<dbReference type="EMBL" id="CP042997">
    <property type="protein sequence ID" value="QEH31676.1"/>
    <property type="molecule type" value="Genomic_DNA"/>
</dbReference>
<dbReference type="KEGG" id="agv:OJF2_01410"/>
<feature type="domain" description="Response regulatory" evidence="2">
    <location>
        <begin position="11"/>
        <end position="126"/>
    </location>
</feature>
<name>A0A5B9VT52_9BACT</name>
<dbReference type="InterPro" id="IPR001789">
    <property type="entry name" value="Sig_transdc_resp-reg_receiver"/>
</dbReference>
<accession>A0A5B9VT52</accession>
<dbReference type="RefSeq" id="WP_148590322.1">
    <property type="nucleotide sequence ID" value="NZ_CP042997.1"/>
</dbReference>
<dbReference type="PROSITE" id="PS50110">
    <property type="entry name" value="RESPONSE_REGULATORY"/>
    <property type="match status" value="1"/>
</dbReference>
<gene>
    <name evidence="3" type="primary">cheY_1</name>
    <name evidence="3" type="ORF">OJF2_01410</name>
</gene>
<sequence>MSTGAGTGAKRLLVVDDALFMRRLIGDVAAEAGWEVAGEAANGEEAVSLYARLRPDLVTMDLVMPVMGGLEALRRIREHDPGARVIVVTALDQKQSLMDSIRDGAIDFIVKPFERERVVRLLRKLGGEAGASTGPPPGSGGT</sequence>
<dbReference type="PANTHER" id="PTHR43228">
    <property type="entry name" value="TWO-COMPONENT RESPONSE REGULATOR"/>
    <property type="match status" value="1"/>
</dbReference>
<evidence type="ECO:0000259" key="2">
    <source>
        <dbReference type="PROSITE" id="PS50110"/>
    </source>
</evidence>
<evidence type="ECO:0000313" key="4">
    <source>
        <dbReference type="Proteomes" id="UP000324233"/>
    </source>
</evidence>
<dbReference type="InterPro" id="IPR052048">
    <property type="entry name" value="ST_Response_Regulator"/>
</dbReference>
<keyword evidence="1" id="KW-0597">Phosphoprotein</keyword>
<dbReference type="OrthoDB" id="9813953at2"/>
<dbReference type="Pfam" id="PF00072">
    <property type="entry name" value="Response_reg"/>
    <property type="match status" value="1"/>
</dbReference>
<feature type="modified residue" description="4-aspartylphosphate" evidence="1">
    <location>
        <position position="61"/>
    </location>
</feature>
<dbReference type="AlphaFoldDB" id="A0A5B9VT52"/>